<evidence type="ECO:0000256" key="3">
    <source>
        <dbReference type="ARBA" id="ARBA00022574"/>
    </source>
</evidence>
<reference evidence="12" key="2">
    <citation type="submission" date="2019-06" db="EMBL/GenBank/DDBJ databases">
        <title>Genomics analysis of Aphanomyces spp. identifies a new class of oomycete effector associated with host adaptation.</title>
        <authorList>
            <person name="Gaulin E."/>
        </authorList>
    </citation>
    <scope>NUCLEOTIDE SEQUENCE</scope>
    <source>
        <strain evidence="12">CBS 578.67</strain>
    </source>
</reference>
<reference evidence="13 14" key="1">
    <citation type="submission" date="2019-03" db="EMBL/GenBank/DDBJ databases">
        <authorList>
            <person name="Gaulin E."/>
            <person name="Dumas B."/>
        </authorList>
    </citation>
    <scope>NUCLEOTIDE SEQUENCE [LARGE SCALE GENOMIC DNA]</scope>
    <source>
        <strain evidence="13">CBS 568.67</strain>
    </source>
</reference>
<dbReference type="AlphaFoldDB" id="A0A485L5G5"/>
<evidence type="ECO:0000313" key="14">
    <source>
        <dbReference type="Proteomes" id="UP000332933"/>
    </source>
</evidence>
<dbReference type="PANTHER" id="PTHR23284:SF0">
    <property type="entry name" value="PROLACTIN REGULATORY ELEMENT-BINDING PROTEIN"/>
    <property type="match status" value="1"/>
</dbReference>
<evidence type="ECO:0000256" key="1">
    <source>
        <dbReference type="ARBA" id="ARBA00004389"/>
    </source>
</evidence>
<dbReference type="Proteomes" id="UP000332933">
    <property type="component" value="Unassembled WGS sequence"/>
</dbReference>
<dbReference type="EMBL" id="CAADRA010005656">
    <property type="protein sequence ID" value="VFT92006.1"/>
    <property type="molecule type" value="Genomic_DNA"/>
</dbReference>
<evidence type="ECO:0000313" key="12">
    <source>
        <dbReference type="EMBL" id="KAF0693884.1"/>
    </source>
</evidence>
<feature type="transmembrane region" description="Helical" evidence="11">
    <location>
        <begin position="487"/>
        <end position="508"/>
    </location>
</feature>
<proteinExistence type="predicted"/>
<dbReference type="InterPro" id="IPR001680">
    <property type="entry name" value="WD40_rpt"/>
</dbReference>
<evidence type="ECO:0000256" key="4">
    <source>
        <dbReference type="ARBA" id="ARBA00022692"/>
    </source>
</evidence>
<dbReference type="GO" id="GO:0003400">
    <property type="term" value="P:regulation of COPII vesicle coating"/>
    <property type="evidence" value="ECO:0007669"/>
    <property type="project" value="TreeGrafter"/>
</dbReference>
<keyword evidence="4 11" id="KW-0812">Transmembrane</keyword>
<dbReference type="Gene3D" id="2.130.10.10">
    <property type="entry name" value="YVTN repeat-like/Quinoprotein amine dehydrogenase"/>
    <property type="match status" value="1"/>
</dbReference>
<feature type="transmembrane region" description="Helical" evidence="11">
    <location>
        <begin position="403"/>
        <end position="430"/>
    </location>
</feature>
<sequence>MQVTYPILGVGQAKNLIAICGGGGSAKTGVKNTVDVYAMPTRGKPYRLLGSADTGSELASSVAISADGTWLAVSVNAACWVYEAKPKSKETPESPDEIELVFRVKFRTDFADESSQTCACFVDANTLLTGGEDSVIRHWTLTHDVEDAASIESAVAIDCSGENDGKTLPAVGDRVIHGSTVATLTREYRGHTKRIKQIHVDNFSRNMVVTSDEAASCHLWRLDSFDRFFAMHATESLKTVFTKYPAPKGVHKHQFRCVRFATNGQSLYTVLSPPRGDAYLVKWVPETPSQVDTQHWAWRIDKVTLAGPEPVGSLCISDDSQIVRPTGLGDKVPKIATATASGDIFAFSADRLAPVSRTSQEDHTFAITGLTCQVAAPGLYRLCSAGADKRLLLHRLETQTDGLSWFGTLFALVVALVAGAVATSAALLYFHASQSLLPQHPLQGVEDLLASEFETNDAMATVMAGLLGLLTTLVSWILCLQSKATHALFWAGLASLVLSGLSLYVAAAADMQVQWQTEVDLVEYKTCIVSAVAGVLFLLLHSLGLMLL</sequence>
<dbReference type="GO" id="GO:0005085">
    <property type="term" value="F:guanyl-nucleotide exchange factor activity"/>
    <property type="evidence" value="ECO:0007669"/>
    <property type="project" value="InterPro"/>
</dbReference>
<evidence type="ECO:0000256" key="7">
    <source>
        <dbReference type="ARBA" id="ARBA00022892"/>
    </source>
</evidence>
<keyword evidence="9 11" id="KW-1133">Transmembrane helix</keyword>
<dbReference type="EMBL" id="VJMH01005635">
    <property type="protein sequence ID" value="KAF0693884.1"/>
    <property type="molecule type" value="Genomic_DNA"/>
</dbReference>
<name>A0A485L5G5_9STRA</name>
<keyword evidence="2" id="KW-0813">Transport</keyword>
<feature type="transmembrane region" description="Helical" evidence="11">
    <location>
        <begin position="458"/>
        <end position="480"/>
    </location>
</feature>
<dbReference type="GO" id="GO:0006888">
    <property type="term" value="P:endoplasmic reticulum to Golgi vesicle-mediated transport"/>
    <property type="evidence" value="ECO:0007669"/>
    <property type="project" value="TreeGrafter"/>
</dbReference>
<gene>
    <name evidence="13" type="primary">Aste57867_15197</name>
    <name evidence="12" type="ORF">As57867_015141</name>
    <name evidence="13" type="ORF">ASTE57867_15197</name>
</gene>
<evidence type="ECO:0000256" key="5">
    <source>
        <dbReference type="ARBA" id="ARBA00022737"/>
    </source>
</evidence>
<evidence type="ECO:0000256" key="8">
    <source>
        <dbReference type="ARBA" id="ARBA00022927"/>
    </source>
</evidence>
<dbReference type="SUPFAM" id="SSF50978">
    <property type="entry name" value="WD40 repeat-like"/>
    <property type="match status" value="1"/>
</dbReference>
<dbReference type="OrthoDB" id="2013972at2759"/>
<keyword evidence="10 11" id="KW-0472">Membrane</keyword>
<evidence type="ECO:0000256" key="10">
    <source>
        <dbReference type="ARBA" id="ARBA00023136"/>
    </source>
</evidence>
<dbReference type="PANTHER" id="PTHR23284">
    <property type="entry name" value="PROLACTIN REGULATORY ELEMENT BINDING PROTEIN"/>
    <property type="match status" value="1"/>
</dbReference>
<keyword evidence="14" id="KW-1185">Reference proteome</keyword>
<dbReference type="InterPro" id="IPR036322">
    <property type="entry name" value="WD40_repeat_dom_sf"/>
</dbReference>
<evidence type="ECO:0000313" key="13">
    <source>
        <dbReference type="EMBL" id="VFT92006.1"/>
    </source>
</evidence>
<keyword evidence="3" id="KW-0853">WD repeat</keyword>
<dbReference type="InterPro" id="IPR015943">
    <property type="entry name" value="WD40/YVTN_repeat-like_dom_sf"/>
</dbReference>
<protein>
    <submittedName>
        <fullName evidence="13">Aste57867_15197 protein</fullName>
    </submittedName>
</protein>
<keyword evidence="7" id="KW-0931">ER-Golgi transport</keyword>
<evidence type="ECO:0000256" key="9">
    <source>
        <dbReference type="ARBA" id="ARBA00022989"/>
    </source>
</evidence>
<dbReference type="InterPro" id="IPR045260">
    <property type="entry name" value="Sec12-like"/>
</dbReference>
<keyword evidence="6" id="KW-0256">Endoplasmic reticulum</keyword>
<evidence type="ECO:0000256" key="11">
    <source>
        <dbReference type="SAM" id="Phobius"/>
    </source>
</evidence>
<comment type="subcellular location">
    <subcellularLocation>
        <location evidence="1">Endoplasmic reticulum membrane</location>
        <topology evidence="1">Single-pass membrane protein</topology>
    </subcellularLocation>
</comment>
<feature type="transmembrane region" description="Helical" evidence="11">
    <location>
        <begin position="528"/>
        <end position="547"/>
    </location>
</feature>
<accession>A0A485L5G5</accession>
<keyword evidence="5" id="KW-0677">Repeat</keyword>
<evidence type="ECO:0000256" key="6">
    <source>
        <dbReference type="ARBA" id="ARBA00022824"/>
    </source>
</evidence>
<keyword evidence="8" id="KW-0653">Protein transport</keyword>
<organism evidence="13 14">
    <name type="scientific">Aphanomyces stellatus</name>
    <dbReference type="NCBI Taxonomy" id="120398"/>
    <lineage>
        <taxon>Eukaryota</taxon>
        <taxon>Sar</taxon>
        <taxon>Stramenopiles</taxon>
        <taxon>Oomycota</taxon>
        <taxon>Saprolegniomycetes</taxon>
        <taxon>Saprolegniales</taxon>
        <taxon>Verrucalvaceae</taxon>
        <taxon>Aphanomyces</taxon>
    </lineage>
</organism>
<dbReference type="GO" id="GO:0005789">
    <property type="term" value="C:endoplasmic reticulum membrane"/>
    <property type="evidence" value="ECO:0007669"/>
    <property type="project" value="UniProtKB-SubCell"/>
</dbReference>
<dbReference type="GO" id="GO:0015031">
    <property type="term" value="P:protein transport"/>
    <property type="evidence" value="ECO:0007669"/>
    <property type="project" value="UniProtKB-KW"/>
</dbReference>
<evidence type="ECO:0000256" key="2">
    <source>
        <dbReference type="ARBA" id="ARBA00022448"/>
    </source>
</evidence>
<dbReference type="SMART" id="SM00320">
    <property type="entry name" value="WD40"/>
    <property type="match status" value="3"/>
</dbReference>